<proteinExistence type="predicted"/>
<dbReference type="AlphaFoldDB" id="A0A450TUY8"/>
<accession>A0A450TUY8</accession>
<name>A0A450TUY8_9GAMM</name>
<reference evidence="1" key="1">
    <citation type="submission" date="2019-02" db="EMBL/GenBank/DDBJ databases">
        <authorList>
            <person name="Gruber-Vodicka R. H."/>
            <person name="Seah K. B. B."/>
        </authorList>
    </citation>
    <scope>NUCLEOTIDE SEQUENCE</scope>
    <source>
        <strain evidence="1">BECK_BZ131</strain>
    </source>
</reference>
<gene>
    <name evidence="1" type="ORF">BECKFW1821C_GA0114237_10386</name>
</gene>
<organism evidence="1">
    <name type="scientific">Candidatus Kentrum sp. FW</name>
    <dbReference type="NCBI Taxonomy" id="2126338"/>
    <lineage>
        <taxon>Bacteria</taxon>
        <taxon>Pseudomonadati</taxon>
        <taxon>Pseudomonadota</taxon>
        <taxon>Gammaproteobacteria</taxon>
        <taxon>Candidatus Kentrum</taxon>
    </lineage>
</organism>
<protein>
    <submittedName>
        <fullName evidence="1">Uncharacterized protein</fullName>
    </submittedName>
</protein>
<evidence type="ECO:0000313" key="1">
    <source>
        <dbReference type="EMBL" id="VFJ72817.1"/>
    </source>
</evidence>
<dbReference type="EMBL" id="CAADFE010000038">
    <property type="protein sequence ID" value="VFJ72817.1"/>
    <property type="molecule type" value="Genomic_DNA"/>
</dbReference>
<sequence>MLNTLGIIREKEKGLPDEPRGYADQRFFGRSGWGRVSLATIPSHLTDDTTKLRLARMDSLPAEPEERYDYGNSNLLRRLSPA</sequence>